<proteinExistence type="predicted"/>
<keyword evidence="2" id="KW-1185">Reference proteome</keyword>
<reference evidence="1 2" key="1">
    <citation type="submission" date="2018-02" db="EMBL/GenBank/DDBJ databases">
        <title>The genomes of Aspergillus section Nigri reveals drivers in fungal speciation.</title>
        <authorList>
            <consortium name="DOE Joint Genome Institute"/>
            <person name="Vesth T.C."/>
            <person name="Nybo J."/>
            <person name="Theobald S."/>
            <person name="Brandl J."/>
            <person name="Frisvad J.C."/>
            <person name="Nielsen K.F."/>
            <person name="Lyhne E.K."/>
            <person name="Kogle M.E."/>
            <person name="Kuo A."/>
            <person name="Riley R."/>
            <person name="Clum A."/>
            <person name="Nolan M."/>
            <person name="Lipzen A."/>
            <person name="Salamov A."/>
            <person name="Henrissat B."/>
            <person name="Wiebenga A."/>
            <person name="De vries R.P."/>
            <person name="Grigoriev I.V."/>
            <person name="Mortensen U.H."/>
            <person name="Andersen M.R."/>
            <person name="Baker S.E."/>
        </authorList>
    </citation>
    <scope>NUCLEOTIDE SEQUENCE [LARGE SCALE GENOMIC DNA]</scope>
    <source>
        <strain evidence="1 2">CBS 115571</strain>
    </source>
</reference>
<organism evidence="1 2">
    <name type="scientific">Aspergillus violaceofuscus (strain CBS 115571)</name>
    <dbReference type="NCBI Taxonomy" id="1450538"/>
    <lineage>
        <taxon>Eukaryota</taxon>
        <taxon>Fungi</taxon>
        <taxon>Dikarya</taxon>
        <taxon>Ascomycota</taxon>
        <taxon>Pezizomycotina</taxon>
        <taxon>Eurotiomycetes</taxon>
        <taxon>Eurotiomycetidae</taxon>
        <taxon>Eurotiales</taxon>
        <taxon>Aspergillaceae</taxon>
        <taxon>Aspergillus</taxon>
    </lineage>
</organism>
<dbReference type="AlphaFoldDB" id="A0A2V5HNK5"/>
<gene>
    <name evidence="1" type="ORF">BO99DRAFT_150977</name>
</gene>
<evidence type="ECO:0000313" key="2">
    <source>
        <dbReference type="Proteomes" id="UP000249829"/>
    </source>
</evidence>
<protein>
    <submittedName>
        <fullName evidence="1">Uncharacterized protein</fullName>
    </submittedName>
</protein>
<sequence>MTNLVFLFHKAPGAGAMSLARGGRHGNMRSLIGLLGCLPCLMLRVYRLIHLLYIPHSSLPGCILLASACARLSLCICLTT</sequence>
<evidence type="ECO:0000313" key="1">
    <source>
        <dbReference type="EMBL" id="PYI23674.1"/>
    </source>
</evidence>
<dbReference type="Proteomes" id="UP000249829">
    <property type="component" value="Unassembled WGS sequence"/>
</dbReference>
<name>A0A2V5HNK5_ASPV1</name>
<dbReference type="EMBL" id="KZ825104">
    <property type="protein sequence ID" value="PYI23674.1"/>
    <property type="molecule type" value="Genomic_DNA"/>
</dbReference>
<accession>A0A2V5HNK5</accession>